<evidence type="ECO:0000256" key="10">
    <source>
        <dbReference type="SAM" id="Phobius"/>
    </source>
</evidence>
<feature type="transmembrane region" description="Helical" evidence="10">
    <location>
        <begin position="269"/>
        <end position="293"/>
    </location>
</feature>
<dbReference type="Proteomes" id="UP000078454">
    <property type="component" value="Unassembled WGS sequence"/>
</dbReference>
<protein>
    <recommendedName>
        <fullName evidence="11">Acyltransferase 3 domain-containing protein</fullName>
    </recommendedName>
</protein>
<keyword evidence="7 10" id="KW-0472">Membrane</keyword>
<dbReference type="CDD" id="cd01840">
    <property type="entry name" value="SGNH_hydrolase_yrhL_like"/>
    <property type="match status" value="1"/>
</dbReference>
<evidence type="ECO:0000256" key="3">
    <source>
        <dbReference type="ARBA" id="ARBA00022475"/>
    </source>
</evidence>
<keyword evidence="3" id="KW-1003">Cell membrane</keyword>
<comment type="subcellular location">
    <subcellularLocation>
        <location evidence="1">Cell membrane</location>
        <topology evidence="1">Multi-pass membrane protein</topology>
    </subcellularLocation>
</comment>
<sequence>MHVESELTASNDASKWRYMPGLDGLRALSVLAVIVYHLNSSWLPGGLLGVGVFFTLSGYLITDQLLIEWRTTRRIDLKTFWIKRVRRLMPAMLFMLAIVSLWLLIFDRTRLFQLQGDFVSVFFYFNNWWLIFHKVSYFESFGPPSPIGHLWSLAIEEQFYFIWPLVLALLLRYVNRRGILLILTLVGVFASMFVMAFVYQPGMDPSRIYYGTDTRAFALLAGGALAIIWPSKKITKQTTGKSSVILDLIGGAGLVGILVMMVTTNAYNASLYVGGLALFSVISAIVIAVITHPTSLLGKVMGSKPLRWLGKRSYSLYIWHYPVIVLTSTSFDKQETHISTILLQILLSLILAAFSYTCIEEPFRRGVIQRQWLTNLRSPVRLRYVLMIIILPIQLFAISCSNNLFAVKSSASAATIHSEVTTINTSTTDSTLDIPFVSSSQIQSSTTSSSQAIVQSPTPPPAEVSPPPKPQVNNDQSVTAIGDSVILDAAPFLEKLLPGIVVDGKIGRQMSQLQGVIDELRSKNLLGKRIIIELGTNGAFNPDQLRDVMSSLGDAKQIILVNTRVPRNWQDQVNTTLSKVAAEFPQATIVDWYKASKGKESYFVQDGVHLKEEGASYYASLLSKAVKRAGK</sequence>
<accession>A0A198AAS7</accession>
<proteinExistence type="inferred from homology"/>
<feature type="transmembrane region" description="Helical" evidence="10">
    <location>
        <begin position="380"/>
        <end position="398"/>
    </location>
</feature>
<organism evidence="12 13">
    <name type="scientific">Paenibacillus oryzisoli</name>
    <dbReference type="NCBI Taxonomy" id="1850517"/>
    <lineage>
        <taxon>Bacteria</taxon>
        <taxon>Bacillati</taxon>
        <taxon>Bacillota</taxon>
        <taxon>Bacilli</taxon>
        <taxon>Bacillales</taxon>
        <taxon>Paenibacillaceae</taxon>
        <taxon>Paenibacillus</taxon>
    </lineage>
</organism>
<evidence type="ECO:0000256" key="4">
    <source>
        <dbReference type="ARBA" id="ARBA00022679"/>
    </source>
</evidence>
<feature type="region of interest" description="Disordered" evidence="9">
    <location>
        <begin position="448"/>
        <end position="475"/>
    </location>
</feature>
<evidence type="ECO:0000256" key="8">
    <source>
        <dbReference type="ARBA" id="ARBA00023315"/>
    </source>
</evidence>
<feature type="transmembrane region" description="Helical" evidence="10">
    <location>
        <begin position="88"/>
        <end position="106"/>
    </location>
</feature>
<keyword evidence="6 10" id="KW-1133">Transmembrane helix</keyword>
<dbReference type="GO" id="GO:0005886">
    <property type="term" value="C:plasma membrane"/>
    <property type="evidence" value="ECO:0007669"/>
    <property type="project" value="UniProtKB-SubCell"/>
</dbReference>
<dbReference type="AlphaFoldDB" id="A0A198AAS7"/>
<comment type="caution">
    <text evidence="12">The sequence shown here is derived from an EMBL/GenBank/DDBJ whole genome shotgun (WGS) entry which is preliminary data.</text>
</comment>
<feature type="transmembrane region" description="Helical" evidence="10">
    <location>
        <begin position="214"/>
        <end position="231"/>
    </location>
</feature>
<dbReference type="Pfam" id="PF01757">
    <property type="entry name" value="Acyl_transf_3"/>
    <property type="match status" value="1"/>
</dbReference>
<evidence type="ECO:0000256" key="6">
    <source>
        <dbReference type="ARBA" id="ARBA00022989"/>
    </source>
</evidence>
<dbReference type="SUPFAM" id="SSF52266">
    <property type="entry name" value="SGNH hydrolase"/>
    <property type="match status" value="1"/>
</dbReference>
<dbReference type="InterPro" id="IPR050879">
    <property type="entry name" value="Acyltransferase_3"/>
</dbReference>
<feature type="transmembrane region" description="Helical" evidence="10">
    <location>
        <begin position="150"/>
        <end position="171"/>
    </location>
</feature>
<dbReference type="EMBL" id="LYPB01000069">
    <property type="protein sequence ID" value="OAS18048.1"/>
    <property type="molecule type" value="Genomic_DNA"/>
</dbReference>
<dbReference type="PANTHER" id="PTHR23028:SF53">
    <property type="entry name" value="ACYL_TRANSF_3 DOMAIN-CONTAINING PROTEIN"/>
    <property type="match status" value="1"/>
</dbReference>
<dbReference type="InterPro" id="IPR002656">
    <property type="entry name" value="Acyl_transf_3_dom"/>
</dbReference>
<feature type="transmembrane region" description="Helical" evidence="10">
    <location>
        <begin position="178"/>
        <end position="199"/>
    </location>
</feature>
<gene>
    <name evidence="12" type="ORF">A8708_27840</name>
</gene>
<keyword evidence="13" id="KW-1185">Reference proteome</keyword>
<dbReference type="PANTHER" id="PTHR23028">
    <property type="entry name" value="ACETYLTRANSFERASE"/>
    <property type="match status" value="1"/>
</dbReference>
<evidence type="ECO:0000313" key="13">
    <source>
        <dbReference type="Proteomes" id="UP000078454"/>
    </source>
</evidence>
<dbReference type="GO" id="GO:0016747">
    <property type="term" value="F:acyltransferase activity, transferring groups other than amino-acyl groups"/>
    <property type="evidence" value="ECO:0007669"/>
    <property type="project" value="InterPro"/>
</dbReference>
<dbReference type="STRING" id="1850517.A8708_27840"/>
<comment type="similarity">
    <text evidence="2">Belongs to the acyltransferase 3 family.</text>
</comment>
<dbReference type="GO" id="GO:0009103">
    <property type="term" value="P:lipopolysaccharide biosynthetic process"/>
    <property type="evidence" value="ECO:0007669"/>
    <property type="project" value="TreeGrafter"/>
</dbReference>
<dbReference type="OrthoDB" id="9796461at2"/>
<feature type="compositionally biased region" description="Pro residues" evidence="9">
    <location>
        <begin position="457"/>
        <end position="470"/>
    </location>
</feature>
<evidence type="ECO:0000256" key="7">
    <source>
        <dbReference type="ARBA" id="ARBA00023136"/>
    </source>
</evidence>
<keyword evidence="8" id="KW-0012">Acyltransferase</keyword>
<evidence type="ECO:0000256" key="9">
    <source>
        <dbReference type="SAM" id="MobiDB-lite"/>
    </source>
</evidence>
<dbReference type="InterPro" id="IPR036514">
    <property type="entry name" value="SGNH_hydro_sf"/>
</dbReference>
<feature type="transmembrane region" description="Helical" evidence="10">
    <location>
        <begin position="243"/>
        <end position="263"/>
    </location>
</feature>
<keyword evidence="4" id="KW-0808">Transferase</keyword>
<evidence type="ECO:0000256" key="1">
    <source>
        <dbReference type="ARBA" id="ARBA00004651"/>
    </source>
</evidence>
<dbReference type="Gene3D" id="3.40.50.1110">
    <property type="entry name" value="SGNH hydrolase"/>
    <property type="match status" value="1"/>
</dbReference>
<feature type="domain" description="Acyltransferase 3" evidence="11">
    <location>
        <begin position="20"/>
        <end position="357"/>
    </location>
</feature>
<evidence type="ECO:0000313" key="12">
    <source>
        <dbReference type="EMBL" id="OAS18048.1"/>
    </source>
</evidence>
<keyword evidence="5 10" id="KW-0812">Transmembrane</keyword>
<evidence type="ECO:0000259" key="11">
    <source>
        <dbReference type="Pfam" id="PF01757"/>
    </source>
</evidence>
<evidence type="ECO:0000256" key="5">
    <source>
        <dbReference type="ARBA" id="ARBA00022692"/>
    </source>
</evidence>
<reference evidence="12 13" key="1">
    <citation type="submission" date="2016-05" db="EMBL/GenBank/DDBJ databases">
        <title>Paenibacillus sp. 1ZS3-15 nov., isolated from the rhizosphere soil.</title>
        <authorList>
            <person name="Zhang X.X."/>
            <person name="Zhang J."/>
        </authorList>
    </citation>
    <scope>NUCLEOTIDE SEQUENCE [LARGE SCALE GENOMIC DNA]</scope>
    <source>
        <strain evidence="12 13">1ZS3-15</strain>
    </source>
</reference>
<feature type="transmembrane region" description="Helical" evidence="10">
    <location>
        <begin position="337"/>
        <end position="359"/>
    </location>
</feature>
<name>A0A198AAS7_9BACL</name>
<evidence type="ECO:0000256" key="2">
    <source>
        <dbReference type="ARBA" id="ARBA00007400"/>
    </source>
</evidence>
<feature type="transmembrane region" description="Helical" evidence="10">
    <location>
        <begin position="314"/>
        <end position="331"/>
    </location>
</feature>
<feature type="transmembrane region" description="Helical" evidence="10">
    <location>
        <begin position="45"/>
        <end position="67"/>
    </location>
</feature>